<dbReference type="Gene3D" id="3.90.550.10">
    <property type="entry name" value="Spore Coat Polysaccharide Biosynthesis Protein SpsA, Chain A"/>
    <property type="match status" value="1"/>
</dbReference>
<protein>
    <submittedName>
        <fullName evidence="4">Uncharacterized protein</fullName>
    </submittedName>
</protein>
<dbReference type="Pfam" id="PF13704">
    <property type="entry name" value="Glyco_tranf_2_4"/>
    <property type="match status" value="1"/>
</dbReference>
<keyword evidence="3" id="KW-1133">Transmembrane helix</keyword>
<gene>
    <name evidence="4" type="ORF">NCTC9117_01221</name>
</gene>
<evidence type="ECO:0000256" key="2">
    <source>
        <dbReference type="ARBA" id="ARBA00022692"/>
    </source>
</evidence>
<dbReference type="GO" id="GO:0016020">
    <property type="term" value="C:membrane"/>
    <property type="evidence" value="ECO:0007669"/>
    <property type="project" value="UniProtKB-SubCell"/>
</dbReference>
<reference evidence="4 5" key="1">
    <citation type="submission" date="2018-06" db="EMBL/GenBank/DDBJ databases">
        <authorList>
            <consortium name="Pathogen Informatics"/>
            <person name="Doyle S."/>
        </authorList>
    </citation>
    <scope>NUCLEOTIDE SEQUENCE [LARGE SCALE GENOMIC DNA]</scope>
    <source>
        <strain evidence="4 5">NCTC9117</strain>
    </source>
</reference>
<dbReference type="SUPFAM" id="SSF53448">
    <property type="entry name" value="Nucleotide-diphospho-sugar transferases"/>
    <property type="match status" value="1"/>
</dbReference>
<dbReference type="AlphaFoldDB" id="A0A376Y598"/>
<dbReference type="RefSeq" id="WP_001556232.1">
    <property type="nucleotide sequence ID" value="NZ_BFJP01000121.1"/>
</dbReference>
<keyword evidence="2" id="KW-0812">Transmembrane</keyword>
<dbReference type="GO" id="GO:0016757">
    <property type="term" value="F:glycosyltransferase activity"/>
    <property type="evidence" value="ECO:0007669"/>
    <property type="project" value="TreeGrafter"/>
</dbReference>
<evidence type="ECO:0000313" key="4">
    <source>
        <dbReference type="EMBL" id="STJ78677.1"/>
    </source>
</evidence>
<dbReference type="InterPro" id="IPR029044">
    <property type="entry name" value="Nucleotide-diphossugar_trans"/>
</dbReference>
<evidence type="ECO:0000256" key="1">
    <source>
        <dbReference type="ARBA" id="ARBA00004167"/>
    </source>
</evidence>
<evidence type="ECO:0000256" key="3">
    <source>
        <dbReference type="ARBA" id="ARBA00022989"/>
    </source>
</evidence>
<dbReference type="EMBL" id="UGDC01000003">
    <property type="protein sequence ID" value="STJ78677.1"/>
    <property type="molecule type" value="Genomic_DNA"/>
</dbReference>
<proteinExistence type="predicted"/>
<sequence length="405" mass="45460">MLSIGAILKNEYPFIVEWIAYHMALGINDIYIADNISSDGSSELLYFLDKANIIKRIDYPTQDGIPPQLGAYNKILSMLDKDRWVAFIDADEFISPNDYEDGLNKLMPLLNDQAIGAISLNWAVYGSSHSILPDDGLVIERFVKRAADLHPVNRHYKSIVRVSDVIKAGPTPHAFIINSDKKFVMPSGEEHHSYDGISEVIDWSVIRLNHYVIKSKAEFLNKKVARGRATTLKNSLGRNLQFFKNHDLNNIEQHIPLWFLRKVKCQIATINEKLLDCGYQPLIESRSEPLYKTTKSMGVGFIDTIKKDGRAIVLKGWAVDNDKKPCSSIVMVINNSFLIRPDSLSFYDRPDVEKAGIGNGIGCGFICSLSLPTQLISSVQIYTLNQAGLVSLEFPLNEELVSKLV</sequence>
<accession>A0A376Y598</accession>
<comment type="subcellular location">
    <subcellularLocation>
        <location evidence="1">Membrane</location>
        <topology evidence="1">Single-pass membrane protein</topology>
    </subcellularLocation>
</comment>
<dbReference type="PANTHER" id="PTHR21461:SF69">
    <property type="entry name" value="GLYCOSYLTRANSFERASE FAMILY 92 PROTEIN"/>
    <property type="match status" value="1"/>
</dbReference>
<keyword evidence="3" id="KW-0472">Membrane</keyword>
<dbReference type="Proteomes" id="UP000254785">
    <property type="component" value="Unassembled WGS sequence"/>
</dbReference>
<evidence type="ECO:0000313" key="5">
    <source>
        <dbReference type="Proteomes" id="UP000254785"/>
    </source>
</evidence>
<dbReference type="GO" id="GO:0005737">
    <property type="term" value="C:cytoplasm"/>
    <property type="evidence" value="ECO:0007669"/>
    <property type="project" value="TreeGrafter"/>
</dbReference>
<dbReference type="CDD" id="cd00761">
    <property type="entry name" value="Glyco_tranf_GTA_type"/>
    <property type="match status" value="1"/>
</dbReference>
<organism evidence="4 5">
    <name type="scientific">Escherichia coli</name>
    <dbReference type="NCBI Taxonomy" id="562"/>
    <lineage>
        <taxon>Bacteria</taxon>
        <taxon>Pseudomonadati</taxon>
        <taxon>Pseudomonadota</taxon>
        <taxon>Gammaproteobacteria</taxon>
        <taxon>Enterobacterales</taxon>
        <taxon>Enterobacteriaceae</taxon>
        <taxon>Escherichia</taxon>
    </lineage>
</organism>
<name>A0A376Y598_ECOLX</name>
<dbReference type="PANTHER" id="PTHR21461">
    <property type="entry name" value="GLYCOSYLTRANSFERASE FAMILY 92 PROTEIN"/>
    <property type="match status" value="1"/>
</dbReference>